<evidence type="ECO:0000313" key="1">
    <source>
        <dbReference type="EMBL" id="ALA45488.1"/>
    </source>
</evidence>
<dbReference type="RefSeq" id="YP_009208671.1">
    <property type="nucleotide sequence ID" value="NC_028908.2"/>
</dbReference>
<dbReference type="EMBL" id="KT321317">
    <property type="protein sequence ID" value="ALA45488.1"/>
    <property type="molecule type" value="Genomic_DNA"/>
</dbReference>
<reference evidence="1" key="1">
    <citation type="submission" date="2016-02" db="EMBL/GenBank/DDBJ databases">
        <authorList>
            <person name="Zhao X."/>
        </authorList>
    </citation>
    <scope>NUCLEOTIDE SEQUENCE</scope>
</reference>
<dbReference type="KEGG" id="vg:26648349"/>
<dbReference type="OrthoDB" id="38397at10239"/>
<dbReference type="Proteomes" id="UP000203117">
    <property type="component" value="Segment"/>
</dbReference>
<name>A0A0K2FIL0_9CAUD</name>
<protein>
    <submittedName>
        <fullName evidence="1">Uncharacterized protein</fullName>
    </submittedName>
</protein>
<organism evidence="1 2">
    <name type="scientific">Achromobacter phage phiAxp-3</name>
    <dbReference type="NCBI Taxonomy" id="1664247"/>
    <lineage>
        <taxon>Viruses</taxon>
        <taxon>Duplodnaviria</taxon>
        <taxon>Heunggongvirae</taxon>
        <taxon>Uroviricota</taxon>
        <taxon>Caudoviricetes</taxon>
        <taxon>Schitoviridae</taxon>
        <taxon>Rothmandenesvirinae</taxon>
        <taxon>Dongdastvirus</taxon>
        <taxon>Dongdastvirus Axp3</taxon>
    </lineage>
</organism>
<keyword evidence="2" id="KW-1185">Reference proteome</keyword>
<accession>A0A0K2FIL0</accession>
<evidence type="ECO:0000313" key="2">
    <source>
        <dbReference type="Proteomes" id="UP000203117"/>
    </source>
</evidence>
<proteinExistence type="predicted"/>
<gene>
    <name evidence="1" type="ORF">ADP65_00019</name>
</gene>
<dbReference type="GeneID" id="26648349"/>
<sequence length="75" mass="8776">MHLFTMEPNKKTDKHIQRYVTEVASKPGQWVYVSRAKHSKNARDYIVDTVKSIIEMMGVSVEVDGYHKCRLRIKP</sequence>